<evidence type="ECO:0000313" key="1">
    <source>
        <dbReference type="EMBL" id="OIQ96674.1"/>
    </source>
</evidence>
<comment type="caution">
    <text evidence="1">The sequence shown here is derived from an EMBL/GenBank/DDBJ whole genome shotgun (WGS) entry which is preliminary data.</text>
</comment>
<dbReference type="AlphaFoldDB" id="A0A1J5RMB7"/>
<proteinExistence type="predicted"/>
<reference evidence="1" key="1">
    <citation type="submission" date="2016-10" db="EMBL/GenBank/DDBJ databases">
        <title>Sequence of Gallionella enrichment culture.</title>
        <authorList>
            <person name="Poehlein A."/>
            <person name="Muehling M."/>
            <person name="Daniel R."/>
        </authorList>
    </citation>
    <scope>NUCLEOTIDE SEQUENCE</scope>
</reference>
<protein>
    <submittedName>
        <fullName evidence="1">Uncharacterized protein</fullName>
    </submittedName>
</protein>
<accession>A0A1J5RMB7</accession>
<name>A0A1J5RMB7_9ZZZZ</name>
<sequence length="31" mass="2973">MAAVPAATVRLALPGETAKSRASCGSTGCVP</sequence>
<dbReference type="EMBL" id="MLJW01000145">
    <property type="protein sequence ID" value="OIQ96674.1"/>
    <property type="molecule type" value="Genomic_DNA"/>
</dbReference>
<organism evidence="1">
    <name type="scientific">mine drainage metagenome</name>
    <dbReference type="NCBI Taxonomy" id="410659"/>
    <lineage>
        <taxon>unclassified sequences</taxon>
        <taxon>metagenomes</taxon>
        <taxon>ecological metagenomes</taxon>
    </lineage>
</organism>
<gene>
    <name evidence="1" type="ORF">GALL_213770</name>
</gene>